<organism evidence="1 2">
    <name type="scientific">Glaciimonas immobilis</name>
    <dbReference type="NCBI Taxonomy" id="728004"/>
    <lineage>
        <taxon>Bacteria</taxon>
        <taxon>Pseudomonadati</taxon>
        <taxon>Pseudomonadota</taxon>
        <taxon>Betaproteobacteria</taxon>
        <taxon>Burkholderiales</taxon>
        <taxon>Oxalobacteraceae</taxon>
        <taxon>Glaciimonas</taxon>
    </lineage>
</organism>
<protein>
    <submittedName>
        <fullName evidence="1">Uncharacterized protein</fullName>
    </submittedName>
</protein>
<dbReference type="Proteomes" id="UP000571084">
    <property type="component" value="Unassembled WGS sequence"/>
</dbReference>
<gene>
    <name evidence="1" type="ORF">HNR39_002677</name>
</gene>
<dbReference type="AlphaFoldDB" id="A0A840RSP8"/>
<name>A0A840RSP8_9BURK</name>
<comment type="caution">
    <text evidence="1">The sequence shown here is derived from an EMBL/GenBank/DDBJ whole genome shotgun (WGS) entry which is preliminary data.</text>
</comment>
<accession>A0A840RSP8</accession>
<keyword evidence="2" id="KW-1185">Reference proteome</keyword>
<dbReference type="RefSeq" id="WP_168055717.1">
    <property type="nucleotide sequence ID" value="NZ_JAAOZT010000007.1"/>
</dbReference>
<dbReference type="EMBL" id="JACHHQ010000005">
    <property type="protein sequence ID" value="MBB5200835.1"/>
    <property type="molecule type" value="Genomic_DNA"/>
</dbReference>
<evidence type="ECO:0000313" key="2">
    <source>
        <dbReference type="Proteomes" id="UP000571084"/>
    </source>
</evidence>
<proteinExistence type="predicted"/>
<reference evidence="1 2" key="1">
    <citation type="submission" date="2020-08" db="EMBL/GenBank/DDBJ databases">
        <title>Genomic Encyclopedia of Type Strains, Phase IV (KMG-IV): sequencing the most valuable type-strain genomes for metagenomic binning, comparative biology and taxonomic classification.</title>
        <authorList>
            <person name="Goeker M."/>
        </authorList>
    </citation>
    <scope>NUCLEOTIDE SEQUENCE [LARGE SCALE GENOMIC DNA]</scope>
    <source>
        <strain evidence="1 2">DSM 23240</strain>
    </source>
</reference>
<sequence length="213" mass="24198">MFGIIQKIIDENPNLFAQLICEAVLGADSEHNFFMRYEGDNRIPNDKALVQHYSDLAAVILSKIDLSKLPAIDGEFICLKDWITHEMGPVGAYSWHYTNSDHGQMARTFFLKNEETFGYALIFAAELAYHGVPLYQRDDSGVYLPISCSRCSRCSILRRTKPRAIRRGTPARNTQKFPVFPVFPVFHFAVYGTPGTPGKNQCSKPVFRKEPSW</sequence>
<evidence type="ECO:0000313" key="1">
    <source>
        <dbReference type="EMBL" id="MBB5200835.1"/>
    </source>
</evidence>